<dbReference type="Proteomes" id="UP000019488">
    <property type="component" value="Unassembled WGS sequence"/>
</dbReference>
<evidence type="ECO:0000313" key="3">
    <source>
        <dbReference type="EMBL" id="GAF37101.1"/>
    </source>
</evidence>
<dbReference type="PANTHER" id="PTHR34185">
    <property type="entry name" value="DIADENYLATE CYCLASE"/>
    <property type="match status" value="1"/>
</dbReference>
<gene>
    <name evidence="3" type="ORF">JCM14108_2109</name>
</gene>
<keyword evidence="1" id="KW-0472">Membrane</keyword>
<dbReference type="PANTHER" id="PTHR34185:SF1">
    <property type="entry name" value="DIADENYLATE CYCLASE"/>
    <property type="match status" value="1"/>
</dbReference>
<feature type="transmembrane region" description="Helical" evidence="1">
    <location>
        <begin position="39"/>
        <end position="59"/>
    </location>
</feature>
<sequence>MNWSDLFTLHNLTNVIDILVVWFIIYNLILMVRGTKAVQLLRGIVIIALIKIISVYVGLSTVSWIMDQVINWGVIAMVIIFSQKSGEDWSTWAGAHCSLRAERKMKRLKS</sequence>
<feature type="transmembrane region" description="Helical" evidence="1">
    <location>
        <begin position="12"/>
        <end position="32"/>
    </location>
</feature>
<dbReference type="AlphaFoldDB" id="X0PKD3"/>
<proteinExistence type="predicted"/>
<name>X0PKD3_9LACO</name>
<evidence type="ECO:0000256" key="1">
    <source>
        <dbReference type="SAM" id="Phobius"/>
    </source>
</evidence>
<accession>X0PKD3</accession>
<dbReference type="Pfam" id="PF19293">
    <property type="entry name" value="CdaA_N"/>
    <property type="match status" value="1"/>
</dbReference>
<dbReference type="SUPFAM" id="SSF143597">
    <property type="entry name" value="YojJ-like"/>
    <property type="match status" value="1"/>
</dbReference>
<organism evidence="3 4">
    <name type="scientific">Lentilactobacillus farraginis DSM 18382 = JCM 14108</name>
    <dbReference type="NCBI Taxonomy" id="1423743"/>
    <lineage>
        <taxon>Bacteria</taxon>
        <taxon>Bacillati</taxon>
        <taxon>Bacillota</taxon>
        <taxon>Bacilli</taxon>
        <taxon>Lactobacillales</taxon>
        <taxon>Lactobacillaceae</taxon>
        <taxon>Lentilactobacillus</taxon>
    </lineage>
</organism>
<dbReference type="eggNOG" id="COG1624">
    <property type="taxonomic scope" value="Bacteria"/>
</dbReference>
<dbReference type="InterPro" id="IPR045585">
    <property type="entry name" value="CdaA_N"/>
</dbReference>
<keyword evidence="1" id="KW-0812">Transmembrane</keyword>
<evidence type="ECO:0000313" key="4">
    <source>
        <dbReference type="Proteomes" id="UP000019488"/>
    </source>
</evidence>
<comment type="caution">
    <text evidence="3">The sequence shown here is derived from an EMBL/GenBank/DDBJ whole genome shotgun (WGS) entry which is preliminary data.</text>
</comment>
<feature type="domain" description="Diadenylate cyclase CdaA N-terminal" evidence="2">
    <location>
        <begin position="11"/>
        <end position="83"/>
    </location>
</feature>
<protein>
    <recommendedName>
        <fullName evidence="2">Diadenylate cyclase CdaA N-terminal domain-containing protein</fullName>
    </recommendedName>
</protein>
<keyword evidence="1" id="KW-1133">Transmembrane helix</keyword>
<dbReference type="InterPro" id="IPR036888">
    <property type="entry name" value="DNA_integrity_DisA_N_sf"/>
</dbReference>
<evidence type="ECO:0000259" key="2">
    <source>
        <dbReference type="Pfam" id="PF19293"/>
    </source>
</evidence>
<reference evidence="3" key="1">
    <citation type="journal article" date="2014" name="Genome Announc.">
        <title>Draft Genome Sequences of Two Lactobacillus Strains, L. farraginis JCM 14108T and L. composti JCM 14202T, Isolated from Compost of Distilled Shochu Residue.</title>
        <authorList>
            <person name="Yuki M."/>
            <person name="Oshima K."/>
            <person name="Suda W."/>
            <person name="Kitahara M."/>
            <person name="Kitamura K."/>
            <person name="Iida T."/>
            <person name="Hattori M."/>
            <person name="Ohkuma M."/>
        </authorList>
    </citation>
    <scope>NUCLEOTIDE SEQUENCE [LARGE SCALE GENOMIC DNA]</scope>
    <source>
        <strain evidence="3">JCM 14108</strain>
    </source>
</reference>
<dbReference type="GO" id="GO:0004016">
    <property type="term" value="F:adenylate cyclase activity"/>
    <property type="evidence" value="ECO:0007669"/>
    <property type="project" value="TreeGrafter"/>
</dbReference>
<dbReference type="InterPro" id="IPR050338">
    <property type="entry name" value="DisA"/>
</dbReference>
<dbReference type="EMBL" id="BAKI01000024">
    <property type="protein sequence ID" value="GAF37101.1"/>
    <property type="molecule type" value="Genomic_DNA"/>
</dbReference>